<dbReference type="PROSITE" id="PS00588">
    <property type="entry name" value="FLAGELLA_BB_ROD"/>
    <property type="match status" value="1"/>
</dbReference>
<dbReference type="SUPFAM" id="SSF117143">
    <property type="entry name" value="Flagellar hook protein flgE"/>
    <property type="match status" value="1"/>
</dbReference>
<feature type="domain" description="Flagellar basal-body/hook protein C-terminal" evidence="7">
    <location>
        <begin position="218"/>
        <end position="262"/>
    </location>
</feature>
<evidence type="ECO:0000256" key="3">
    <source>
        <dbReference type="ARBA" id="ARBA00025933"/>
    </source>
</evidence>
<keyword evidence="9" id="KW-0282">Flagellum</keyword>
<organism evidence="9 10">
    <name type="scientific">Propionispira arboris</name>
    <dbReference type="NCBI Taxonomy" id="84035"/>
    <lineage>
        <taxon>Bacteria</taxon>
        <taxon>Bacillati</taxon>
        <taxon>Bacillota</taxon>
        <taxon>Negativicutes</taxon>
        <taxon>Selenomonadales</taxon>
        <taxon>Selenomonadaceae</taxon>
        <taxon>Propionispira</taxon>
    </lineage>
</organism>
<dbReference type="NCBIfam" id="TIGR03506">
    <property type="entry name" value="FlgEFG_subfam"/>
    <property type="match status" value="2"/>
</dbReference>
<evidence type="ECO:0000259" key="8">
    <source>
        <dbReference type="Pfam" id="PF22692"/>
    </source>
</evidence>
<dbReference type="EMBL" id="FNZK01000001">
    <property type="protein sequence ID" value="SEI81914.1"/>
    <property type="molecule type" value="Genomic_DNA"/>
</dbReference>
<keyword evidence="5" id="KW-0975">Bacterial flagellum</keyword>
<dbReference type="GO" id="GO:0071978">
    <property type="term" value="P:bacterial-type flagellum-dependent swarming motility"/>
    <property type="evidence" value="ECO:0007669"/>
    <property type="project" value="TreeGrafter"/>
</dbReference>
<dbReference type="NCBIfam" id="TIGR02488">
    <property type="entry name" value="flgG_G_neg"/>
    <property type="match status" value="1"/>
</dbReference>
<evidence type="ECO:0000259" key="7">
    <source>
        <dbReference type="Pfam" id="PF06429"/>
    </source>
</evidence>
<dbReference type="InterPro" id="IPR020013">
    <property type="entry name" value="Flagellar_FlgE/F/G"/>
</dbReference>
<keyword evidence="9" id="KW-0969">Cilium</keyword>
<dbReference type="Pfam" id="PF06429">
    <property type="entry name" value="Flg_bbr_C"/>
    <property type="match status" value="1"/>
</dbReference>
<dbReference type="RefSeq" id="WP_091828373.1">
    <property type="nucleotide sequence ID" value="NZ_FNZK01000001.1"/>
</dbReference>
<dbReference type="InterPro" id="IPR012834">
    <property type="entry name" value="FlgG_G_neg"/>
</dbReference>
<name>A0A1H6TUN5_9FIRM</name>
<evidence type="ECO:0000256" key="1">
    <source>
        <dbReference type="ARBA" id="ARBA00009677"/>
    </source>
</evidence>
<evidence type="ECO:0000313" key="10">
    <source>
        <dbReference type="Proteomes" id="UP000199662"/>
    </source>
</evidence>
<dbReference type="InterPro" id="IPR037925">
    <property type="entry name" value="FlgE/F/G-like"/>
</dbReference>
<dbReference type="InterPro" id="IPR019776">
    <property type="entry name" value="Flagellar_basal_body_rod_CS"/>
</dbReference>
<keyword evidence="9" id="KW-0966">Cell projection</keyword>
<evidence type="ECO:0000256" key="2">
    <source>
        <dbReference type="ARBA" id="ARBA00017948"/>
    </source>
</evidence>
<evidence type="ECO:0000313" key="9">
    <source>
        <dbReference type="EMBL" id="SEI81914.1"/>
    </source>
</evidence>
<comment type="subcellular location">
    <subcellularLocation>
        <location evidence="5">Bacterial flagellum basal body</location>
    </subcellularLocation>
</comment>
<sequence length="264" mass="28225">MMRALWTAATGMGTQQSHMDVIANNLANVNTTGFKKQRAEFEDLMYQTLRQAGAPSGADTQYPGGLQMGHGARLSATNRIFTQGNNQTTDNPTDVMVDGEGFLQITMPDGTLGYTRDGSLKLDENRRLVTTEGYPLEPEIYIPENAPSDTITIAADGRVSAKAAGTTTPEEVGQITLARFVNPSGLMSIGNNLFEQSAASGDPIVGNPGEDGAGKLVQNSLEMSNVQIAEEMVNMIIAQRAYETNSKAITTSDSMLEVANGLKR</sequence>
<dbReference type="PANTHER" id="PTHR30435">
    <property type="entry name" value="FLAGELLAR PROTEIN"/>
    <property type="match status" value="1"/>
</dbReference>
<dbReference type="AlphaFoldDB" id="A0A1H6TUN5"/>
<protein>
    <recommendedName>
        <fullName evidence="2 4">Flagellar basal-body rod protein FlgG</fullName>
    </recommendedName>
</protein>
<dbReference type="InterPro" id="IPR053967">
    <property type="entry name" value="LlgE_F_G-like_D1"/>
</dbReference>
<reference evidence="9 10" key="1">
    <citation type="submission" date="2016-10" db="EMBL/GenBank/DDBJ databases">
        <authorList>
            <person name="de Groot N.N."/>
        </authorList>
    </citation>
    <scope>NUCLEOTIDE SEQUENCE [LARGE SCALE GENOMIC DNA]</scope>
    <source>
        <strain evidence="9 10">DSM 2179</strain>
    </source>
</reference>
<dbReference type="Pfam" id="PF22692">
    <property type="entry name" value="LlgE_F_G_D1"/>
    <property type="match status" value="1"/>
</dbReference>
<gene>
    <name evidence="9" type="ORF">SAMN05660742_101141</name>
</gene>
<dbReference type="Pfam" id="PF00460">
    <property type="entry name" value="Flg_bb_rod"/>
    <property type="match status" value="1"/>
</dbReference>
<dbReference type="InterPro" id="IPR010930">
    <property type="entry name" value="Flg_bb/hook_C_dom"/>
</dbReference>
<dbReference type="STRING" id="84035.SAMN05660742_101141"/>
<evidence type="ECO:0000256" key="5">
    <source>
        <dbReference type="RuleBase" id="RU362116"/>
    </source>
</evidence>
<dbReference type="InterPro" id="IPR001444">
    <property type="entry name" value="Flag_bb_rod_N"/>
</dbReference>
<dbReference type="Proteomes" id="UP000199662">
    <property type="component" value="Unassembled WGS sequence"/>
</dbReference>
<evidence type="ECO:0000256" key="4">
    <source>
        <dbReference type="NCBIfam" id="TIGR02488"/>
    </source>
</evidence>
<feature type="domain" description="Flagellar basal body rod protein N-terminal" evidence="6">
    <location>
        <begin position="7"/>
        <end position="35"/>
    </location>
</feature>
<comment type="subunit">
    <text evidence="3">The basal body constitutes a major portion of the flagellar organelle and consists of four rings (L,P,S, and M) mounted on a central rod. The rod consists of about 26 subunits of FlgG in the distal portion, and FlgB, FlgC and FlgF are thought to build up the proximal portion of the rod with about 6 subunits each.</text>
</comment>
<keyword evidence="10" id="KW-1185">Reference proteome</keyword>
<proteinExistence type="inferred from homology"/>
<comment type="similarity">
    <text evidence="1 5">Belongs to the flagella basal body rod proteins family.</text>
</comment>
<dbReference type="PANTHER" id="PTHR30435:SF19">
    <property type="entry name" value="FLAGELLAR BASAL-BODY ROD PROTEIN FLGG"/>
    <property type="match status" value="1"/>
</dbReference>
<feature type="domain" description="Flagellar hook protein FlgE/F/G-like D1" evidence="8">
    <location>
        <begin position="96"/>
        <end position="161"/>
    </location>
</feature>
<dbReference type="GO" id="GO:0009426">
    <property type="term" value="C:bacterial-type flagellum basal body, distal rod"/>
    <property type="evidence" value="ECO:0007669"/>
    <property type="project" value="UniProtKB-UniRule"/>
</dbReference>
<accession>A0A1H6TUN5</accession>
<evidence type="ECO:0000259" key="6">
    <source>
        <dbReference type="Pfam" id="PF00460"/>
    </source>
</evidence>